<dbReference type="SUPFAM" id="SSF111331">
    <property type="entry name" value="NAD kinase/diacylglycerol kinase-like"/>
    <property type="match status" value="1"/>
</dbReference>
<keyword evidence="2 11" id="KW-0808">Transferase</keyword>
<dbReference type="GO" id="GO:0001727">
    <property type="term" value="F:lipid kinase activity"/>
    <property type="evidence" value="ECO:0007669"/>
    <property type="project" value="UniProtKB-UniRule"/>
</dbReference>
<dbReference type="Proteomes" id="UP000190061">
    <property type="component" value="Unassembled WGS sequence"/>
</dbReference>
<protein>
    <recommendedName>
        <fullName evidence="11">Probable lipid kinase YegS-like</fullName>
        <ecNumber evidence="11">2.7.1.-</ecNumber>
    </recommendedName>
</protein>
<dbReference type="EMBL" id="FUXP01000003">
    <property type="protein sequence ID" value="SJZ90614.1"/>
    <property type="molecule type" value="Genomic_DNA"/>
</dbReference>
<dbReference type="STRING" id="1122188.SAMN02745674_01190"/>
<dbReference type="PANTHER" id="PTHR12358">
    <property type="entry name" value="SPHINGOSINE KINASE"/>
    <property type="match status" value="1"/>
</dbReference>
<dbReference type="Pfam" id="PF19279">
    <property type="entry name" value="YegS_C"/>
    <property type="match status" value="1"/>
</dbReference>
<dbReference type="PANTHER" id="PTHR12358:SF106">
    <property type="entry name" value="LIPID KINASE YEGS"/>
    <property type="match status" value="1"/>
</dbReference>
<reference evidence="13 14" key="1">
    <citation type="submission" date="2017-02" db="EMBL/GenBank/DDBJ databases">
        <authorList>
            <person name="Peterson S.W."/>
        </authorList>
    </citation>
    <scope>NUCLEOTIDE SEQUENCE [LARGE SCALE GENOMIC DNA]</scope>
    <source>
        <strain evidence="13 14">DSM 21749</strain>
    </source>
</reference>
<dbReference type="EC" id="2.7.1.-" evidence="11"/>
<keyword evidence="9 11" id="KW-0594">Phospholipid biosynthesis</keyword>
<keyword evidence="3 11" id="KW-0479">Metal-binding</keyword>
<keyword evidence="6 11" id="KW-0067">ATP-binding</keyword>
<dbReference type="GO" id="GO:0005524">
    <property type="term" value="F:ATP binding"/>
    <property type="evidence" value="ECO:0007669"/>
    <property type="project" value="UniProtKB-UniRule"/>
</dbReference>
<dbReference type="OrthoDB" id="142078at2"/>
<dbReference type="AlphaFoldDB" id="A0A1T4PGD3"/>
<keyword evidence="10 11" id="KW-1208">Phospholipid metabolism</keyword>
<comment type="similarity">
    <text evidence="11">Belongs to the diacylglycerol/lipid kinase family. YegS lipid kinase subfamily.</text>
</comment>
<dbReference type="GO" id="GO:0008654">
    <property type="term" value="P:phospholipid biosynthetic process"/>
    <property type="evidence" value="ECO:0007669"/>
    <property type="project" value="UniProtKB-UniRule"/>
</dbReference>
<comment type="function">
    <text evidence="11">Probably phosphorylates lipids; the in vivo substrate is unknown.</text>
</comment>
<gene>
    <name evidence="13" type="ORF">SAMN02745674_01190</name>
</gene>
<evidence type="ECO:0000256" key="1">
    <source>
        <dbReference type="ARBA" id="ARBA00022516"/>
    </source>
</evidence>
<dbReference type="GO" id="GO:0005886">
    <property type="term" value="C:plasma membrane"/>
    <property type="evidence" value="ECO:0007669"/>
    <property type="project" value="TreeGrafter"/>
</dbReference>
<keyword evidence="7 11" id="KW-0460">Magnesium</keyword>
<dbReference type="RefSeq" id="WP_078757797.1">
    <property type="nucleotide sequence ID" value="NZ_FUXP01000003.1"/>
</dbReference>
<keyword evidence="5 11" id="KW-0418">Kinase</keyword>
<feature type="binding site" evidence="11">
    <location>
        <position position="50"/>
    </location>
    <ligand>
        <name>ATP</name>
        <dbReference type="ChEBI" id="CHEBI:30616"/>
    </ligand>
</feature>
<evidence type="ECO:0000313" key="13">
    <source>
        <dbReference type="EMBL" id="SJZ90614.1"/>
    </source>
</evidence>
<evidence type="ECO:0000313" key="14">
    <source>
        <dbReference type="Proteomes" id="UP000190061"/>
    </source>
</evidence>
<feature type="binding site" evidence="11">
    <location>
        <position position="248"/>
    </location>
    <ligand>
        <name>Mg(2+)</name>
        <dbReference type="ChEBI" id="CHEBI:18420"/>
    </ligand>
</feature>
<feature type="binding site" evidence="11">
    <location>
        <position position="243"/>
    </location>
    <ligand>
        <name>Mg(2+)</name>
        <dbReference type="ChEBI" id="CHEBI:18420"/>
    </ligand>
</feature>
<evidence type="ECO:0000256" key="2">
    <source>
        <dbReference type="ARBA" id="ARBA00022679"/>
    </source>
</evidence>
<dbReference type="InterPro" id="IPR022433">
    <property type="entry name" value="Lip_kinase_YegS"/>
</dbReference>
<dbReference type="Pfam" id="PF00781">
    <property type="entry name" value="DAGK_cat"/>
    <property type="match status" value="1"/>
</dbReference>
<evidence type="ECO:0000256" key="7">
    <source>
        <dbReference type="ARBA" id="ARBA00022842"/>
    </source>
</evidence>
<dbReference type="HAMAP" id="MF_01377">
    <property type="entry name" value="YegS"/>
    <property type="match status" value="1"/>
</dbReference>
<dbReference type="InterPro" id="IPR016064">
    <property type="entry name" value="NAD/diacylglycerol_kinase_sf"/>
</dbReference>
<dbReference type="InterPro" id="IPR001206">
    <property type="entry name" value="Diacylglycerol_kinase_cat_dom"/>
</dbReference>
<evidence type="ECO:0000256" key="4">
    <source>
        <dbReference type="ARBA" id="ARBA00022741"/>
    </source>
</evidence>
<dbReference type="GO" id="GO:0005737">
    <property type="term" value="C:cytoplasm"/>
    <property type="evidence" value="ECO:0007669"/>
    <property type="project" value="UniProtKB-SubCell"/>
</dbReference>
<proteinExistence type="inferred from homology"/>
<dbReference type="Gene3D" id="3.40.50.10330">
    <property type="entry name" value="Probable inorganic polyphosphate/atp-NAD kinase, domain 1"/>
    <property type="match status" value="1"/>
</dbReference>
<keyword evidence="8 11" id="KW-0443">Lipid metabolism</keyword>
<sequence length="347" mass="36118">MTAADVPLAPLADAPRWRLIINGKSAGDDSLREGVAAMREAGVSLSVRVTWESGDAERYVAEAIADGVDTVVAAGGDGTLSEVAATLACRDEDAEGLPALALVPMGTANDFAAAAGIPLDPIEALELARTSVARRIDLLRIDSLGRGGEGGGDRSHWCANLASGGFGTQVTVETSEGLKKLLGGLAYLLTGIARLGRIDPIHARFNGTGADGTTFRWEGEFIALGIGNGSQAGGGQVLCRDAMLDDDLLELTIVPSLEGQVGATIGAVLKGGKQAALDRVAVRRQLPRVEIEADEPFVLNLDGEPVESTRFLIDCVASRVRMHLPPDCPMVRGKASHPAAEPDKVSR</sequence>
<keyword evidence="11" id="KW-0963">Cytoplasm</keyword>
<accession>A0A1T4PGD3</accession>
<feature type="binding site" evidence="11">
    <location>
        <begin position="76"/>
        <end position="82"/>
    </location>
    <ligand>
        <name>ATP</name>
        <dbReference type="ChEBI" id="CHEBI:30616"/>
    </ligand>
</feature>
<comment type="cofactor">
    <cofactor evidence="11">
        <name>Mg(2+)</name>
        <dbReference type="ChEBI" id="CHEBI:18420"/>
    </cofactor>
    <cofactor evidence="11">
        <name>Ca(2+)</name>
        <dbReference type="ChEBI" id="CHEBI:29108"/>
    </cofactor>
    <text evidence="11">Binds 1 Mg(2+) ion per subunit. Ca(2+) may be able to substitute.</text>
</comment>
<dbReference type="NCBIfam" id="NF009602">
    <property type="entry name" value="PRK13054.1"/>
    <property type="match status" value="1"/>
</dbReference>
<evidence type="ECO:0000256" key="5">
    <source>
        <dbReference type="ARBA" id="ARBA00022777"/>
    </source>
</evidence>
<evidence type="ECO:0000256" key="11">
    <source>
        <dbReference type="HAMAP-Rule" id="MF_01377"/>
    </source>
</evidence>
<feature type="binding site" evidence="11">
    <location>
        <position position="246"/>
    </location>
    <ligand>
        <name>Mg(2+)</name>
        <dbReference type="ChEBI" id="CHEBI:18420"/>
    </ligand>
</feature>
<dbReference type="InterPro" id="IPR050187">
    <property type="entry name" value="Lipid_Phosphate_FormReg"/>
</dbReference>
<evidence type="ECO:0000256" key="10">
    <source>
        <dbReference type="ARBA" id="ARBA00023264"/>
    </source>
</evidence>
<keyword evidence="1 11" id="KW-0444">Lipid biosynthesis</keyword>
<comment type="subcellular location">
    <subcellularLocation>
        <location evidence="11">Cytoplasm</location>
    </subcellularLocation>
</comment>
<dbReference type="InterPro" id="IPR045540">
    <property type="entry name" value="YegS/DAGK_C"/>
</dbReference>
<feature type="active site" description="Proton acceptor" evidence="11">
    <location>
        <position position="304"/>
    </location>
</feature>
<dbReference type="NCBIfam" id="TIGR00147">
    <property type="entry name" value="YegS/Rv2252/BmrU family lipid kinase"/>
    <property type="match status" value="1"/>
</dbReference>
<keyword evidence="4 11" id="KW-0547">Nucleotide-binding</keyword>
<dbReference type="PROSITE" id="PS50146">
    <property type="entry name" value="DAGK"/>
    <property type="match status" value="1"/>
</dbReference>
<name>A0A1T4PGD3_9GAMM</name>
<evidence type="ECO:0000256" key="6">
    <source>
        <dbReference type="ARBA" id="ARBA00022840"/>
    </source>
</evidence>
<dbReference type="InterPro" id="IPR017438">
    <property type="entry name" value="ATP-NAD_kinase_N"/>
</dbReference>
<evidence type="ECO:0000256" key="3">
    <source>
        <dbReference type="ARBA" id="ARBA00022723"/>
    </source>
</evidence>
<dbReference type="Gene3D" id="2.60.200.40">
    <property type="match status" value="1"/>
</dbReference>
<evidence type="ECO:0000259" key="12">
    <source>
        <dbReference type="PROSITE" id="PS50146"/>
    </source>
</evidence>
<evidence type="ECO:0000256" key="9">
    <source>
        <dbReference type="ARBA" id="ARBA00023209"/>
    </source>
</evidence>
<feature type="binding site" evidence="11">
    <location>
        <position position="107"/>
    </location>
    <ligand>
        <name>ATP</name>
        <dbReference type="ChEBI" id="CHEBI:30616"/>
    </ligand>
</feature>
<dbReference type="InterPro" id="IPR005218">
    <property type="entry name" value="Diacylglycerol/lipid_kinase"/>
</dbReference>
<evidence type="ECO:0000256" key="8">
    <source>
        <dbReference type="ARBA" id="ARBA00023098"/>
    </source>
</evidence>
<dbReference type="SMART" id="SM00046">
    <property type="entry name" value="DAGKc"/>
    <property type="match status" value="1"/>
</dbReference>
<feature type="domain" description="DAGKc" evidence="12">
    <location>
        <begin position="12"/>
        <end position="145"/>
    </location>
</feature>
<dbReference type="GO" id="GO:0000287">
    <property type="term" value="F:magnesium ion binding"/>
    <property type="evidence" value="ECO:0007669"/>
    <property type="project" value="UniProtKB-UniRule"/>
</dbReference>
<organism evidence="13 14">
    <name type="scientific">Lysobacter spongiicola DSM 21749</name>
    <dbReference type="NCBI Taxonomy" id="1122188"/>
    <lineage>
        <taxon>Bacteria</taxon>
        <taxon>Pseudomonadati</taxon>
        <taxon>Pseudomonadota</taxon>
        <taxon>Gammaproteobacteria</taxon>
        <taxon>Lysobacterales</taxon>
        <taxon>Lysobacteraceae</taxon>
        <taxon>Novilysobacter</taxon>
    </lineage>
</organism>
<keyword evidence="14" id="KW-1185">Reference proteome</keyword>